<dbReference type="FunCoup" id="Q22GX2">
    <property type="interactions" value="1"/>
</dbReference>
<keyword evidence="5" id="KW-0862">Zinc</keyword>
<dbReference type="AlphaFoldDB" id="Q22GX2"/>
<keyword evidence="13" id="KW-1185">Reference proteome</keyword>
<sequence>MDKHNRLGSRYVELVDIENLHKALKDEAVYKTPDLQSNKVKALRTLKIVCCISTSFMCIEFVGGYLSNSLAIMTDAVHLLSDVVGFLVTILAIYISRLKANSTMTYGYHRAEIIGAMISILIIWVLIAWMFVEGIERFFKPPEIQGTTMLILACCGLFFNLVLMKILETKLETVTEESQKEELLSEFSIKQDVEKENMSMRAAQIHILGDTIQSAGVIIGALFVFFGGEDYFIADPIITIVFTIVVTFTTLPVMKDSIKVLMEGQPDDIKYETVKEKLEKVSGVVNVHDLHVWSINPGFVSLTAHICSKTPSVTLFEATKLCKKLGIVHSTIQVENFFEQDKYDYKKCEELH</sequence>
<proteinExistence type="inferred from homology"/>
<dbReference type="Pfam" id="PF01545">
    <property type="entry name" value="Cation_efflux"/>
    <property type="match status" value="1"/>
</dbReference>
<dbReference type="InterPro" id="IPR027470">
    <property type="entry name" value="Cation_efflux_CTD"/>
</dbReference>
<keyword evidence="7" id="KW-0406">Ion transport</keyword>
<dbReference type="eggNOG" id="KOG1482">
    <property type="taxonomic scope" value="Eukaryota"/>
</dbReference>
<dbReference type="PANTHER" id="PTHR11562">
    <property type="entry name" value="CATION EFFLUX PROTEIN/ ZINC TRANSPORTER"/>
    <property type="match status" value="1"/>
</dbReference>
<evidence type="ECO:0000256" key="1">
    <source>
        <dbReference type="ARBA" id="ARBA00004141"/>
    </source>
</evidence>
<accession>Q22GX2</accession>
<feature type="transmembrane region" description="Helical" evidence="9">
    <location>
        <begin position="232"/>
        <end position="253"/>
    </location>
</feature>
<dbReference type="NCBIfam" id="TIGR01297">
    <property type="entry name" value="CDF"/>
    <property type="match status" value="1"/>
</dbReference>
<name>Q22GX2_TETTS</name>
<dbReference type="SUPFAM" id="SSF160240">
    <property type="entry name" value="Cation efflux protein cytoplasmic domain-like"/>
    <property type="match status" value="1"/>
</dbReference>
<feature type="transmembrane region" description="Helical" evidence="9">
    <location>
        <begin position="144"/>
        <end position="163"/>
    </location>
</feature>
<dbReference type="Gene3D" id="1.20.1510.10">
    <property type="entry name" value="Cation efflux protein transmembrane domain"/>
    <property type="match status" value="1"/>
</dbReference>
<dbReference type="GO" id="GO:0005886">
    <property type="term" value="C:plasma membrane"/>
    <property type="evidence" value="ECO:0007669"/>
    <property type="project" value="TreeGrafter"/>
</dbReference>
<dbReference type="GeneID" id="7823657"/>
<dbReference type="InterPro" id="IPR002524">
    <property type="entry name" value="Cation_efflux"/>
</dbReference>
<feature type="transmembrane region" description="Helical" evidence="9">
    <location>
        <begin position="46"/>
        <end position="66"/>
    </location>
</feature>
<feature type="transmembrane region" description="Helical" evidence="9">
    <location>
        <begin position="205"/>
        <end position="226"/>
    </location>
</feature>
<dbReference type="InterPro" id="IPR058533">
    <property type="entry name" value="Cation_efflux_TM"/>
</dbReference>
<organism evidence="12 13">
    <name type="scientific">Tetrahymena thermophila (strain SB210)</name>
    <dbReference type="NCBI Taxonomy" id="312017"/>
    <lineage>
        <taxon>Eukaryota</taxon>
        <taxon>Sar</taxon>
        <taxon>Alveolata</taxon>
        <taxon>Ciliophora</taxon>
        <taxon>Intramacronucleata</taxon>
        <taxon>Oligohymenophorea</taxon>
        <taxon>Hymenostomatida</taxon>
        <taxon>Tetrahymenina</taxon>
        <taxon>Tetrahymenidae</taxon>
        <taxon>Tetrahymena</taxon>
    </lineage>
</organism>
<evidence type="ECO:0000259" key="10">
    <source>
        <dbReference type="Pfam" id="PF01545"/>
    </source>
</evidence>
<evidence type="ECO:0000256" key="8">
    <source>
        <dbReference type="ARBA" id="ARBA00023136"/>
    </source>
</evidence>
<dbReference type="GO" id="GO:0005385">
    <property type="term" value="F:zinc ion transmembrane transporter activity"/>
    <property type="evidence" value="ECO:0007669"/>
    <property type="project" value="TreeGrafter"/>
</dbReference>
<evidence type="ECO:0000256" key="9">
    <source>
        <dbReference type="SAM" id="Phobius"/>
    </source>
</evidence>
<feature type="domain" description="Cation efflux protein transmembrane" evidence="10">
    <location>
        <begin position="47"/>
        <end position="262"/>
    </location>
</feature>
<evidence type="ECO:0000313" key="13">
    <source>
        <dbReference type="Proteomes" id="UP000009168"/>
    </source>
</evidence>
<evidence type="ECO:0000256" key="2">
    <source>
        <dbReference type="ARBA" id="ARBA00008873"/>
    </source>
</evidence>
<evidence type="ECO:0000256" key="3">
    <source>
        <dbReference type="ARBA" id="ARBA00022448"/>
    </source>
</evidence>
<evidence type="ECO:0000256" key="7">
    <source>
        <dbReference type="ARBA" id="ARBA00023065"/>
    </source>
</evidence>
<dbReference type="InParanoid" id="Q22GX2"/>
<feature type="transmembrane region" description="Helical" evidence="9">
    <location>
        <begin position="113"/>
        <end position="132"/>
    </location>
</feature>
<dbReference type="OMA" id="GHEKMLH"/>
<feature type="transmembrane region" description="Helical" evidence="9">
    <location>
        <begin position="72"/>
        <end position="93"/>
    </location>
</feature>
<evidence type="ECO:0000256" key="6">
    <source>
        <dbReference type="ARBA" id="ARBA00022989"/>
    </source>
</evidence>
<dbReference type="RefSeq" id="XP_001032215.1">
    <property type="nucleotide sequence ID" value="XM_001032215.3"/>
</dbReference>
<dbReference type="HOGENOM" id="CLU_013430_0_1_1"/>
<dbReference type="InterPro" id="IPR027469">
    <property type="entry name" value="Cation_efflux_TMD_sf"/>
</dbReference>
<dbReference type="EMBL" id="GG662502">
    <property type="protein sequence ID" value="EAR84552.1"/>
    <property type="molecule type" value="Genomic_DNA"/>
</dbReference>
<reference evidence="13" key="1">
    <citation type="journal article" date="2006" name="PLoS Biol.">
        <title>Macronuclear genome sequence of the ciliate Tetrahymena thermophila, a model eukaryote.</title>
        <authorList>
            <person name="Eisen J.A."/>
            <person name="Coyne R.S."/>
            <person name="Wu M."/>
            <person name="Wu D."/>
            <person name="Thiagarajan M."/>
            <person name="Wortman J.R."/>
            <person name="Badger J.H."/>
            <person name="Ren Q."/>
            <person name="Amedeo P."/>
            <person name="Jones K.M."/>
            <person name="Tallon L.J."/>
            <person name="Delcher A.L."/>
            <person name="Salzberg S.L."/>
            <person name="Silva J.C."/>
            <person name="Haas B.J."/>
            <person name="Majoros W.H."/>
            <person name="Farzad M."/>
            <person name="Carlton J.M."/>
            <person name="Smith R.K. Jr."/>
            <person name="Garg J."/>
            <person name="Pearlman R.E."/>
            <person name="Karrer K.M."/>
            <person name="Sun L."/>
            <person name="Manning G."/>
            <person name="Elde N.C."/>
            <person name="Turkewitz A.P."/>
            <person name="Asai D.J."/>
            <person name="Wilkes D.E."/>
            <person name="Wang Y."/>
            <person name="Cai H."/>
            <person name="Collins K."/>
            <person name="Stewart B.A."/>
            <person name="Lee S.R."/>
            <person name="Wilamowska K."/>
            <person name="Weinberg Z."/>
            <person name="Ruzzo W.L."/>
            <person name="Wloga D."/>
            <person name="Gaertig J."/>
            <person name="Frankel J."/>
            <person name="Tsao C.-C."/>
            <person name="Gorovsky M.A."/>
            <person name="Keeling P.J."/>
            <person name="Waller R.F."/>
            <person name="Patron N.J."/>
            <person name="Cherry J.M."/>
            <person name="Stover N.A."/>
            <person name="Krieger C.J."/>
            <person name="del Toro C."/>
            <person name="Ryder H.F."/>
            <person name="Williamson S.C."/>
            <person name="Barbeau R.A."/>
            <person name="Hamilton E.P."/>
            <person name="Orias E."/>
        </authorList>
    </citation>
    <scope>NUCLEOTIDE SEQUENCE [LARGE SCALE GENOMIC DNA]</scope>
    <source>
        <strain evidence="13">SB210</strain>
    </source>
</reference>
<dbReference type="OrthoDB" id="9944568at2759"/>
<keyword evidence="6 9" id="KW-1133">Transmembrane helix</keyword>
<protein>
    <submittedName>
        <fullName evidence="12">Cation diffusion facilitator family transporter</fullName>
    </submittedName>
</protein>
<dbReference type="InterPro" id="IPR050681">
    <property type="entry name" value="CDF/SLC30A"/>
</dbReference>
<feature type="domain" description="Cation efflux protein cytoplasmic" evidence="11">
    <location>
        <begin position="266"/>
        <end position="335"/>
    </location>
</feature>
<evidence type="ECO:0000313" key="12">
    <source>
        <dbReference type="EMBL" id="EAR84552.1"/>
    </source>
</evidence>
<dbReference type="SUPFAM" id="SSF161111">
    <property type="entry name" value="Cation efflux protein transmembrane domain-like"/>
    <property type="match status" value="1"/>
</dbReference>
<dbReference type="PANTHER" id="PTHR11562:SF17">
    <property type="entry name" value="RE54080P-RELATED"/>
    <property type="match status" value="1"/>
</dbReference>
<dbReference type="Pfam" id="PF16916">
    <property type="entry name" value="ZT_dimer"/>
    <property type="match status" value="1"/>
</dbReference>
<keyword evidence="3" id="KW-0813">Transport</keyword>
<comment type="subcellular location">
    <subcellularLocation>
        <location evidence="1">Membrane</location>
        <topology evidence="1">Multi-pass membrane protein</topology>
    </subcellularLocation>
</comment>
<dbReference type="STRING" id="312017.Q22GX2"/>
<keyword evidence="5" id="KW-0864">Zinc transport</keyword>
<keyword evidence="8 9" id="KW-0472">Membrane</keyword>
<evidence type="ECO:0000256" key="4">
    <source>
        <dbReference type="ARBA" id="ARBA00022692"/>
    </source>
</evidence>
<evidence type="ECO:0000256" key="5">
    <source>
        <dbReference type="ARBA" id="ARBA00022906"/>
    </source>
</evidence>
<dbReference type="KEGG" id="tet:TTHERM_00655840"/>
<evidence type="ECO:0000259" key="11">
    <source>
        <dbReference type="Pfam" id="PF16916"/>
    </source>
</evidence>
<gene>
    <name evidence="12" type="ORF">TTHERM_00655840</name>
</gene>
<dbReference type="InterPro" id="IPR036837">
    <property type="entry name" value="Cation_efflux_CTD_sf"/>
</dbReference>
<comment type="similarity">
    <text evidence="2">Belongs to the cation diffusion facilitator (CDF) transporter (TC 2.A.4) family. SLC30A subfamily.</text>
</comment>
<dbReference type="Proteomes" id="UP000009168">
    <property type="component" value="Unassembled WGS sequence"/>
</dbReference>
<keyword evidence="4 9" id="KW-0812">Transmembrane</keyword>